<accession>A0A0K9PTK5</accession>
<keyword evidence="2" id="KW-1185">Reference proteome</keyword>
<name>A0A0K9PTK5_ZOSMR</name>
<dbReference type="STRING" id="29655.A0A0K9PTK5"/>
<gene>
    <name evidence="1" type="ORF">ZOSMA_167G00180</name>
</gene>
<proteinExistence type="predicted"/>
<evidence type="ECO:0000313" key="2">
    <source>
        <dbReference type="Proteomes" id="UP000036987"/>
    </source>
</evidence>
<dbReference type="InterPro" id="IPR015422">
    <property type="entry name" value="PyrdxlP-dep_Trfase_small"/>
</dbReference>
<keyword evidence="1" id="KW-0808">Transferase</keyword>
<dbReference type="EMBL" id="LFYR01000639">
    <property type="protein sequence ID" value="KMZ72301.1"/>
    <property type="molecule type" value="Genomic_DNA"/>
</dbReference>
<protein>
    <submittedName>
        <fullName evidence="1">Glycine hydroxymethyltransferase</fullName>
    </submittedName>
</protein>
<organism evidence="1 2">
    <name type="scientific">Zostera marina</name>
    <name type="common">Eelgrass</name>
    <dbReference type="NCBI Taxonomy" id="29655"/>
    <lineage>
        <taxon>Eukaryota</taxon>
        <taxon>Viridiplantae</taxon>
        <taxon>Streptophyta</taxon>
        <taxon>Embryophyta</taxon>
        <taxon>Tracheophyta</taxon>
        <taxon>Spermatophyta</taxon>
        <taxon>Magnoliopsida</taxon>
        <taxon>Liliopsida</taxon>
        <taxon>Zosteraceae</taxon>
        <taxon>Zostera</taxon>
    </lineage>
</organism>
<dbReference type="GO" id="GO:0008168">
    <property type="term" value="F:methyltransferase activity"/>
    <property type="evidence" value="ECO:0007669"/>
    <property type="project" value="UniProtKB-KW"/>
</dbReference>
<comment type="caution">
    <text evidence="1">The sequence shown here is derived from an EMBL/GenBank/DDBJ whole genome shotgun (WGS) entry which is preliminary data.</text>
</comment>
<keyword evidence="1" id="KW-0489">Methyltransferase</keyword>
<dbReference type="SUPFAM" id="SSF53383">
    <property type="entry name" value="PLP-dependent transferases"/>
    <property type="match status" value="1"/>
</dbReference>
<sequence length="158" mass="17925">MVEKQNEAKKNQCCESSTSSIVDFGLTKDSIDIRNDIDNNVVSTRLTSFTTMKFVKSWGNNYLELVDPKVPNLIKQEKHRQSHGIELIASENFSPLGNLRRGVIGTYSPMFIAYLYSPVAFCYRGDVFIYDLRKKTNDQLFKASGGEGKVLVFKKKVI</sequence>
<dbReference type="Gene3D" id="3.90.1150.10">
    <property type="entry name" value="Aspartate Aminotransferase, domain 1"/>
    <property type="match status" value="1"/>
</dbReference>
<dbReference type="Proteomes" id="UP000036987">
    <property type="component" value="Unassembled WGS sequence"/>
</dbReference>
<dbReference type="GO" id="GO:0032259">
    <property type="term" value="P:methylation"/>
    <property type="evidence" value="ECO:0007669"/>
    <property type="project" value="UniProtKB-KW"/>
</dbReference>
<evidence type="ECO:0000313" key="1">
    <source>
        <dbReference type="EMBL" id="KMZ72301.1"/>
    </source>
</evidence>
<dbReference type="AlphaFoldDB" id="A0A0K9PTK5"/>
<reference evidence="2" key="1">
    <citation type="journal article" date="2016" name="Nature">
        <title>The genome of the seagrass Zostera marina reveals angiosperm adaptation to the sea.</title>
        <authorList>
            <person name="Olsen J.L."/>
            <person name="Rouze P."/>
            <person name="Verhelst B."/>
            <person name="Lin Y.-C."/>
            <person name="Bayer T."/>
            <person name="Collen J."/>
            <person name="Dattolo E."/>
            <person name="De Paoli E."/>
            <person name="Dittami S."/>
            <person name="Maumus F."/>
            <person name="Michel G."/>
            <person name="Kersting A."/>
            <person name="Lauritano C."/>
            <person name="Lohaus R."/>
            <person name="Toepel M."/>
            <person name="Tonon T."/>
            <person name="Vanneste K."/>
            <person name="Amirebrahimi M."/>
            <person name="Brakel J."/>
            <person name="Bostroem C."/>
            <person name="Chovatia M."/>
            <person name="Grimwood J."/>
            <person name="Jenkins J.W."/>
            <person name="Jueterbock A."/>
            <person name="Mraz A."/>
            <person name="Stam W.T."/>
            <person name="Tice H."/>
            <person name="Bornberg-Bauer E."/>
            <person name="Green P.J."/>
            <person name="Pearson G.A."/>
            <person name="Procaccini G."/>
            <person name="Duarte C.M."/>
            <person name="Schmutz J."/>
            <person name="Reusch T.B.H."/>
            <person name="Van de Peer Y."/>
        </authorList>
    </citation>
    <scope>NUCLEOTIDE SEQUENCE [LARGE SCALE GENOMIC DNA]</scope>
    <source>
        <strain evidence="2">cv. Finnish</strain>
    </source>
</reference>
<dbReference type="InterPro" id="IPR015424">
    <property type="entry name" value="PyrdxlP-dep_Trfase"/>
</dbReference>